<keyword evidence="2" id="KW-1185">Reference proteome</keyword>
<evidence type="ECO:0000313" key="2">
    <source>
        <dbReference type="Proteomes" id="UP001434883"/>
    </source>
</evidence>
<name>A0ABV0RQF7_9TELE</name>
<dbReference type="Proteomes" id="UP001434883">
    <property type="component" value="Unassembled WGS sequence"/>
</dbReference>
<feature type="non-terminal residue" evidence="1">
    <location>
        <position position="1"/>
    </location>
</feature>
<dbReference type="EMBL" id="JAHRIN010053062">
    <property type="protein sequence ID" value="MEQ2210378.1"/>
    <property type="molecule type" value="Genomic_DNA"/>
</dbReference>
<proteinExistence type="predicted"/>
<evidence type="ECO:0000313" key="1">
    <source>
        <dbReference type="EMBL" id="MEQ2210378.1"/>
    </source>
</evidence>
<accession>A0ABV0RQF7</accession>
<protein>
    <submittedName>
        <fullName evidence="1">Uncharacterized protein</fullName>
    </submittedName>
</protein>
<sequence>VSENCPVKSPKEHLLLHVGTEVYKVCPDPDALLPYLIKDNPLLPVVHNHRVKMDINTAGLLL</sequence>
<reference evidence="1 2" key="1">
    <citation type="submission" date="2021-06" db="EMBL/GenBank/DDBJ databases">
        <authorList>
            <person name="Palmer J.M."/>
        </authorList>
    </citation>
    <scope>NUCLEOTIDE SEQUENCE [LARGE SCALE GENOMIC DNA]</scope>
    <source>
        <strain evidence="1 2">XC_2019</strain>
        <tissue evidence="1">Muscle</tissue>
    </source>
</reference>
<gene>
    <name evidence="1" type="ORF">XENOCAPTIV_012608</name>
</gene>
<comment type="caution">
    <text evidence="1">The sequence shown here is derived from an EMBL/GenBank/DDBJ whole genome shotgun (WGS) entry which is preliminary data.</text>
</comment>
<organism evidence="1 2">
    <name type="scientific">Xenoophorus captivus</name>
    <dbReference type="NCBI Taxonomy" id="1517983"/>
    <lineage>
        <taxon>Eukaryota</taxon>
        <taxon>Metazoa</taxon>
        <taxon>Chordata</taxon>
        <taxon>Craniata</taxon>
        <taxon>Vertebrata</taxon>
        <taxon>Euteleostomi</taxon>
        <taxon>Actinopterygii</taxon>
        <taxon>Neopterygii</taxon>
        <taxon>Teleostei</taxon>
        <taxon>Neoteleostei</taxon>
        <taxon>Acanthomorphata</taxon>
        <taxon>Ovalentaria</taxon>
        <taxon>Atherinomorphae</taxon>
        <taxon>Cyprinodontiformes</taxon>
        <taxon>Goodeidae</taxon>
        <taxon>Xenoophorus</taxon>
    </lineage>
</organism>